<protein>
    <submittedName>
        <fullName evidence="1">Uncharacterized protein</fullName>
    </submittedName>
</protein>
<dbReference type="AlphaFoldDB" id="A0A974WGL8"/>
<proteinExistence type="predicted"/>
<keyword evidence="2" id="KW-1185">Reference proteome</keyword>
<organism evidence="1 2">
    <name type="scientific">Fulvivirga lutea</name>
    <dbReference type="NCBI Taxonomy" id="2810512"/>
    <lineage>
        <taxon>Bacteria</taxon>
        <taxon>Pseudomonadati</taxon>
        <taxon>Bacteroidota</taxon>
        <taxon>Cytophagia</taxon>
        <taxon>Cytophagales</taxon>
        <taxon>Fulvivirgaceae</taxon>
        <taxon>Fulvivirga</taxon>
    </lineage>
</organism>
<reference evidence="1" key="1">
    <citation type="submission" date="2021-02" db="EMBL/GenBank/DDBJ databases">
        <title>Fulvivirga sp. S481 isolated from sea water.</title>
        <authorList>
            <person name="Bae S.S."/>
            <person name="Baek K."/>
        </authorList>
    </citation>
    <scope>NUCLEOTIDE SEQUENCE</scope>
    <source>
        <strain evidence="1">S481</strain>
    </source>
</reference>
<dbReference type="KEGG" id="fuv:JR347_14120"/>
<name>A0A974WGL8_9BACT</name>
<evidence type="ECO:0000313" key="2">
    <source>
        <dbReference type="Proteomes" id="UP000662783"/>
    </source>
</evidence>
<sequence>MMQDVIFLIDSEYFDKNILGMTLEKHTRCKVFNFFSFEETLLYKNLRPSLIVHDNGIVDPTYFDSHVSFYDISNNKESLEPKDPSEVILELAGKVKDYLKAS</sequence>
<dbReference type="Proteomes" id="UP000662783">
    <property type="component" value="Chromosome"/>
</dbReference>
<evidence type="ECO:0000313" key="1">
    <source>
        <dbReference type="EMBL" id="QSE96722.1"/>
    </source>
</evidence>
<gene>
    <name evidence="1" type="ORF">JR347_14120</name>
</gene>
<dbReference type="EMBL" id="CP070608">
    <property type="protein sequence ID" value="QSE96722.1"/>
    <property type="molecule type" value="Genomic_DNA"/>
</dbReference>
<dbReference type="RefSeq" id="WP_205721236.1">
    <property type="nucleotide sequence ID" value="NZ_CP070608.1"/>
</dbReference>
<accession>A0A974WGL8</accession>